<dbReference type="EMBL" id="CABVQN010000007">
    <property type="protein sequence ID" value="VWC91818.1"/>
    <property type="molecule type" value="Genomic_DNA"/>
</dbReference>
<name>A0A6P2WD71_BURL3</name>
<organism evidence="2 3">
    <name type="scientific">Burkholderia lata (strain ATCC 17760 / DSM 23089 / LMG 22485 / NCIMB 9086 / R18194 / 383)</name>
    <dbReference type="NCBI Taxonomy" id="482957"/>
    <lineage>
        <taxon>Bacteria</taxon>
        <taxon>Pseudomonadati</taxon>
        <taxon>Pseudomonadota</taxon>
        <taxon>Betaproteobacteria</taxon>
        <taxon>Burkholderiales</taxon>
        <taxon>Burkholderiaceae</taxon>
        <taxon>Burkholderia</taxon>
        <taxon>Burkholderia cepacia complex</taxon>
    </lineage>
</organism>
<gene>
    <name evidence="2" type="ORF">BLA39750_01945</name>
</gene>
<evidence type="ECO:0000313" key="3">
    <source>
        <dbReference type="Proteomes" id="UP000494110"/>
    </source>
</evidence>
<evidence type="ECO:0000313" key="2">
    <source>
        <dbReference type="EMBL" id="VWC91818.1"/>
    </source>
</evidence>
<reference evidence="2 3" key="1">
    <citation type="submission" date="2019-09" db="EMBL/GenBank/DDBJ databases">
        <authorList>
            <person name="Depoorter E."/>
        </authorList>
    </citation>
    <scope>NUCLEOTIDE SEQUENCE [LARGE SCALE GENOMIC DNA]</scope>
    <source>
        <strain evidence="2">R-39750</strain>
    </source>
</reference>
<dbReference type="AlphaFoldDB" id="A0A6P2WD71"/>
<dbReference type="RefSeq" id="WP_175011961.1">
    <property type="nucleotide sequence ID" value="NZ_CABVQN010000007.1"/>
</dbReference>
<evidence type="ECO:0000256" key="1">
    <source>
        <dbReference type="SAM" id="SignalP"/>
    </source>
</evidence>
<protein>
    <recommendedName>
        <fullName evidence="4">Lipoprotein</fullName>
    </recommendedName>
</protein>
<feature type="signal peptide" evidence="1">
    <location>
        <begin position="1"/>
        <end position="26"/>
    </location>
</feature>
<sequence>MQMVRIALASSVVAIAYFCSPMPCQATLLGDVWGITTDPLKLGRGSENILDSVIRIQQVIQDLDSLEIRTNSDIAKRIQDLKLIIDEVIASVNNGLAVEQQLVQEVAAIEADIFQKAEILIEDAQCAVAVAANEVDTELKQAAFTIHQVNPTIRIFGIPVVKMTTDNVKVQDPWQTYQSIAAYHISEVEQLAPDSPANEFVHHYAEIVRLGRRTQCLYRGQPTALWLEQVYIAPYNALQKQWVTIVHPM</sequence>
<feature type="chain" id="PRO_5026952686" description="Lipoprotein" evidence="1">
    <location>
        <begin position="27"/>
        <end position="249"/>
    </location>
</feature>
<accession>A0A6P2WD71</accession>
<proteinExistence type="predicted"/>
<dbReference type="Proteomes" id="UP000494110">
    <property type="component" value="Unassembled WGS sequence"/>
</dbReference>
<evidence type="ECO:0008006" key="4">
    <source>
        <dbReference type="Google" id="ProtNLM"/>
    </source>
</evidence>
<keyword evidence="1" id="KW-0732">Signal</keyword>